<dbReference type="InterPro" id="IPR003959">
    <property type="entry name" value="ATPase_AAA_core"/>
</dbReference>
<dbReference type="InterPro" id="IPR003593">
    <property type="entry name" value="AAA+_ATPase"/>
</dbReference>
<protein>
    <recommendedName>
        <fullName evidence="4">Uncharacterized AAA domain-containing protein ycf46</fullName>
    </recommendedName>
</protein>
<dbReference type="GO" id="GO:0016887">
    <property type="term" value="F:ATP hydrolysis activity"/>
    <property type="evidence" value="ECO:0007669"/>
    <property type="project" value="InterPro"/>
</dbReference>
<evidence type="ECO:0000256" key="4">
    <source>
        <dbReference type="ARBA" id="ARBA00040480"/>
    </source>
</evidence>
<evidence type="ECO:0000259" key="5">
    <source>
        <dbReference type="SMART" id="SM00382"/>
    </source>
</evidence>
<reference evidence="6" key="1">
    <citation type="journal article" date="2020" name="mSystems">
        <title>Genome- and Community-Level Interaction Insights into Carbon Utilization and Element Cycling Functions of Hydrothermarchaeota in Hydrothermal Sediment.</title>
        <authorList>
            <person name="Zhou Z."/>
            <person name="Liu Y."/>
            <person name="Xu W."/>
            <person name="Pan J."/>
            <person name="Luo Z.H."/>
            <person name="Li M."/>
        </authorList>
    </citation>
    <scope>NUCLEOTIDE SEQUENCE [LARGE SCALE GENOMIC DNA]</scope>
    <source>
        <strain evidence="6">SpSt-143</strain>
    </source>
</reference>
<name>A0A7V2B022_RHOMR</name>
<evidence type="ECO:0000256" key="1">
    <source>
        <dbReference type="ARBA" id="ARBA00022741"/>
    </source>
</evidence>
<dbReference type="SUPFAM" id="SSF52540">
    <property type="entry name" value="P-loop containing nucleoside triphosphate hydrolases"/>
    <property type="match status" value="1"/>
</dbReference>
<evidence type="ECO:0000256" key="3">
    <source>
        <dbReference type="ARBA" id="ARBA00038088"/>
    </source>
</evidence>
<evidence type="ECO:0000313" key="6">
    <source>
        <dbReference type="EMBL" id="HER95776.1"/>
    </source>
</evidence>
<organism evidence="6">
    <name type="scientific">Rhodothermus marinus</name>
    <name type="common">Rhodothermus obamensis</name>
    <dbReference type="NCBI Taxonomy" id="29549"/>
    <lineage>
        <taxon>Bacteria</taxon>
        <taxon>Pseudomonadati</taxon>
        <taxon>Rhodothermota</taxon>
        <taxon>Rhodothermia</taxon>
        <taxon>Rhodothermales</taxon>
        <taxon>Rhodothermaceae</taxon>
        <taxon>Rhodothermus</taxon>
    </lineage>
</organism>
<dbReference type="Pfam" id="PF00004">
    <property type="entry name" value="AAA"/>
    <property type="match status" value="1"/>
</dbReference>
<sequence length="585" mass="66072">MNTLTPASADALLPLYPEWVQELARRYFTKTTNQFILHGNVRDLIPLPEPDGFRYVPLRDFLRDDLFAPRDLVLFYDRSTGLQFANPATREDFFRALEGFDQLYGSSYARQLPRDPVRVFTLLERYFRLRLAEGRRIACIIDYAETIVPATEGAFASSEDRDALVFLLKWSHDPLLLQSDFTLCLITENLTDLHRQLVQNPYTAALRLPLPDEKVRQSFIESYLGSQTKAFLERSELSPAVLAHHTAGLNLIQLRTILADVLENHTPLSFERLVALKKAFIEAEAYGLLEFIETKYTLDMVAGHHRAKAHLRAAAQALRQGRYEVLPMGYLVTGPVGTGKTFLITCFAGEIGIPMVRLKNFRSQWQGVTEGNLEKILTLLEAMTPVAVMIDEADAALGHREAEGDSGVSKRVFAQIASFMSNPAHRGRILFFLLTARPDLMPVDLKRQGRAEEHLALFYPSSQQERDELLEVMLRRTGIPLSLEEVPSALRKGERAFSGAELEALLTRAKFRAAAQGLEEVTPQILQEVVDDFLPPTYPLEIELQTLVAALECTSRELLPEPLQNMDREAMLARVEALKQLLAIR</sequence>
<feature type="domain" description="AAA+ ATPase" evidence="5">
    <location>
        <begin position="326"/>
        <end position="461"/>
    </location>
</feature>
<dbReference type="EMBL" id="DSGB01000004">
    <property type="protein sequence ID" value="HER95776.1"/>
    <property type="molecule type" value="Genomic_DNA"/>
</dbReference>
<proteinExistence type="inferred from homology"/>
<dbReference type="InterPro" id="IPR027417">
    <property type="entry name" value="P-loop_NTPase"/>
</dbReference>
<comment type="caution">
    <text evidence="6">The sequence shown here is derived from an EMBL/GenBank/DDBJ whole genome shotgun (WGS) entry which is preliminary data.</text>
</comment>
<dbReference type="AlphaFoldDB" id="A0A7V2B022"/>
<evidence type="ECO:0000256" key="2">
    <source>
        <dbReference type="ARBA" id="ARBA00022840"/>
    </source>
</evidence>
<dbReference type="SMART" id="SM00382">
    <property type="entry name" value="AAA"/>
    <property type="match status" value="1"/>
</dbReference>
<dbReference type="Gene3D" id="3.40.50.300">
    <property type="entry name" value="P-loop containing nucleotide triphosphate hydrolases"/>
    <property type="match status" value="1"/>
</dbReference>
<comment type="similarity">
    <text evidence="3">Belongs to the AAA ATPase family. Highly divergent.</text>
</comment>
<keyword evidence="2 6" id="KW-0067">ATP-binding</keyword>
<accession>A0A7V2B022</accession>
<keyword evidence="1" id="KW-0547">Nucleotide-binding</keyword>
<dbReference type="InterPro" id="IPR052381">
    <property type="entry name" value="AAA_domain_protein"/>
</dbReference>
<dbReference type="CDD" id="cd19481">
    <property type="entry name" value="RecA-like_protease"/>
    <property type="match status" value="1"/>
</dbReference>
<dbReference type="GO" id="GO:0005524">
    <property type="term" value="F:ATP binding"/>
    <property type="evidence" value="ECO:0007669"/>
    <property type="project" value="UniProtKB-KW"/>
</dbReference>
<dbReference type="PANTHER" id="PTHR42960:SF1">
    <property type="entry name" value="YCF46 PROTEIN"/>
    <property type="match status" value="1"/>
</dbReference>
<gene>
    <name evidence="6" type="ORF">ENO59_04580</name>
</gene>
<dbReference type="PANTHER" id="PTHR42960">
    <property type="entry name" value="YCF46 PROTEIN"/>
    <property type="match status" value="1"/>
</dbReference>